<evidence type="ECO:0000259" key="2">
    <source>
        <dbReference type="Pfam" id="PF02221"/>
    </source>
</evidence>
<evidence type="ECO:0000256" key="1">
    <source>
        <dbReference type="SAM" id="SignalP"/>
    </source>
</evidence>
<gene>
    <name evidence="3" type="primary">Contig15189.g16179</name>
    <name evidence="3" type="ORF">STYLEM_8347</name>
</gene>
<dbReference type="InterPro" id="IPR014756">
    <property type="entry name" value="Ig_E-set"/>
</dbReference>
<feature type="domain" description="MD-2-related lipid-recognition" evidence="2">
    <location>
        <begin position="71"/>
        <end position="170"/>
    </location>
</feature>
<feature type="signal peptide" evidence="1">
    <location>
        <begin position="1"/>
        <end position="22"/>
    </location>
</feature>
<evidence type="ECO:0000313" key="4">
    <source>
        <dbReference type="Proteomes" id="UP000039865"/>
    </source>
</evidence>
<organism evidence="3 4">
    <name type="scientific">Stylonychia lemnae</name>
    <name type="common">Ciliate</name>
    <dbReference type="NCBI Taxonomy" id="5949"/>
    <lineage>
        <taxon>Eukaryota</taxon>
        <taxon>Sar</taxon>
        <taxon>Alveolata</taxon>
        <taxon>Ciliophora</taxon>
        <taxon>Intramacronucleata</taxon>
        <taxon>Spirotrichea</taxon>
        <taxon>Stichotrichia</taxon>
        <taxon>Sporadotrichida</taxon>
        <taxon>Oxytrichidae</taxon>
        <taxon>Stylonychinae</taxon>
        <taxon>Stylonychia</taxon>
    </lineage>
</organism>
<accession>A0A078AAQ2</accession>
<dbReference type="InterPro" id="IPR003172">
    <property type="entry name" value="ML_dom"/>
</dbReference>
<dbReference type="Proteomes" id="UP000039865">
    <property type="component" value="Unassembled WGS sequence"/>
</dbReference>
<dbReference type="EMBL" id="CCKQ01007923">
    <property type="protein sequence ID" value="CDW79360.1"/>
    <property type="molecule type" value="Genomic_DNA"/>
</dbReference>
<proteinExistence type="predicted"/>
<sequence>MRQSLLLTLVLLINVIYQGVQGQTEINLAPEDFIKGFKPYEALKALIQQQINGEVSWGTCESAEGFKADLSSTHSEPKIPVKGKDVLLNLAGTFTDDINLDKINVYVEWNKTPLYTNDFPRQAVFAASDPYTDQIKWAIPAYAPSGHYAVKISMIDDQKISIACITADFDL</sequence>
<dbReference type="SUPFAM" id="SSF81296">
    <property type="entry name" value="E set domains"/>
    <property type="match status" value="1"/>
</dbReference>
<dbReference type="AlphaFoldDB" id="A0A078AAQ2"/>
<protein>
    <recommendedName>
        <fullName evidence="2">MD-2-related lipid-recognition domain-containing protein</fullName>
    </recommendedName>
</protein>
<keyword evidence="1" id="KW-0732">Signal</keyword>
<dbReference type="OrthoDB" id="6409159at2759"/>
<name>A0A078AAQ2_STYLE</name>
<dbReference type="InParanoid" id="A0A078AAQ2"/>
<feature type="chain" id="PRO_5001729298" description="MD-2-related lipid-recognition domain-containing protein" evidence="1">
    <location>
        <begin position="23"/>
        <end position="171"/>
    </location>
</feature>
<dbReference type="Pfam" id="PF02221">
    <property type="entry name" value="E1_DerP2_DerF2"/>
    <property type="match status" value="1"/>
</dbReference>
<evidence type="ECO:0000313" key="3">
    <source>
        <dbReference type="EMBL" id="CDW79360.1"/>
    </source>
</evidence>
<keyword evidence="4" id="KW-1185">Reference proteome</keyword>
<reference evidence="3 4" key="1">
    <citation type="submission" date="2014-06" db="EMBL/GenBank/DDBJ databases">
        <authorList>
            <person name="Swart Estienne"/>
        </authorList>
    </citation>
    <scope>NUCLEOTIDE SEQUENCE [LARGE SCALE GENOMIC DNA]</scope>
    <source>
        <strain evidence="3 4">130c</strain>
    </source>
</reference>